<reference evidence="1 2" key="2">
    <citation type="journal article" date="2022" name="Mol. Ecol. Resour.">
        <title>The genomes of chicory, endive, great burdock and yacon provide insights into Asteraceae paleo-polyploidization history and plant inulin production.</title>
        <authorList>
            <person name="Fan W."/>
            <person name="Wang S."/>
            <person name="Wang H."/>
            <person name="Wang A."/>
            <person name="Jiang F."/>
            <person name="Liu H."/>
            <person name="Zhao H."/>
            <person name="Xu D."/>
            <person name="Zhang Y."/>
        </authorList>
    </citation>
    <scope>NUCLEOTIDE SEQUENCE [LARGE SCALE GENOMIC DNA]</scope>
    <source>
        <strain evidence="2">cv. Punajuju</strain>
        <tissue evidence="1">Leaves</tissue>
    </source>
</reference>
<accession>A0ACB9H655</accession>
<protein>
    <submittedName>
        <fullName evidence="1">Uncharacterized protein</fullName>
    </submittedName>
</protein>
<gene>
    <name evidence="1" type="ORF">L2E82_03864</name>
</gene>
<sequence>MQSTKERRRAYGGGREALGGVDAFADQNLLAIEDVKETRHASNLLLYLFIKGNLEFGNWMQLSDQVVGLRTSTE</sequence>
<name>A0ACB9H655_CICIN</name>
<dbReference type="Proteomes" id="UP001055811">
    <property type="component" value="Linkage Group LG01"/>
</dbReference>
<dbReference type="EMBL" id="CM042009">
    <property type="protein sequence ID" value="KAI3790655.1"/>
    <property type="molecule type" value="Genomic_DNA"/>
</dbReference>
<evidence type="ECO:0000313" key="1">
    <source>
        <dbReference type="EMBL" id="KAI3790655.1"/>
    </source>
</evidence>
<comment type="caution">
    <text evidence="1">The sequence shown here is derived from an EMBL/GenBank/DDBJ whole genome shotgun (WGS) entry which is preliminary data.</text>
</comment>
<reference evidence="2" key="1">
    <citation type="journal article" date="2022" name="Mol. Ecol. Resour.">
        <title>The genomes of chicory, endive, great burdock and yacon provide insights into Asteraceae palaeo-polyploidization history and plant inulin production.</title>
        <authorList>
            <person name="Fan W."/>
            <person name="Wang S."/>
            <person name="Wang H."/>
            <person name="Wang A."/>
            <person name="Jiang F."/>
            <person name="Liu H."/>
            <person name="Zhao H."/>
            <person name="Xu D."/>
            <person name="Zhang Y."/>
        </authorList>
    </citation>
    <scope>NUCLEOTIDE SEQUENCE [LARGE SCALE GENOMIC DNA]</scope>
    <source>
        <strain evidence="2">cv. Punajuju</strain>
    </source>
</reference>
<evidence type="ECO:0000313" key="2">
    <source>
        <dbReference type="Proteomes" id="UP001055811"/>
    </source>
</evidence>
<organism evidence="1 2">
    <name type="scientific">Cichorium intybus</name>
    <name type="common">Chicory</name>
    <dbReference type="NCBI Taxonomy" id="13427"/>
    <lineage>
        <taxon>Eukaryota</taxon>
        <taxon>Viridiplantae</taxon>
        <taxon>Streptophyta</taxon>
        <taxon>Embryophyta</taxon>
        <taxon>Tracheophyta</taxon>
        <taxon>Spermatophyta</taxon>
        <taxon>Magnoliopsida</taxon>
        <taxon>eudicotyledons</taxon>
        <taxon>Gunneridae</taxon>
        <taxon>Pentapetalae</taxon>
        <taxon>asterids</taxon>
        <taxon>campanulids</taxon>
        <taxon>Asterales</taxon>
        <taxon>Asteraceae</taxon>
        <taxon>Cichorioideae</taxon>
        <taxon>Cichorieae</taxon>
        <taxon>Cichoriinae</taxon>
        <taxon>Cichorium</taxon>
    </lineage>
</organism>
<keyword evidence="2" id="KW-1185">Reference proteome</keyword>
<proteinExistence type="predicted"/>